<proteinExistence type="predicted"/>
<name>A0A2N5UJI6_9BASI</name>
<dbReference type="EMBL" id="PGCI01000135">
    <property type="protein sequence ID" value="PLW37934.1"/>
    <property type="molecule type" value="Genomic_DNA"/>
</dbReference>
<evidence type="ECO:0000313" key="3">
    <source>
        <dbReference type="Proteomes" id="UP000235392"/>
    </source>
</evidence>
<sequence length="157" mass="16440">MVSDQMAANSQEAWTSGGELSRSLEPPEQACRDQPNQWTGDAEAEVNFPQSSNAAPTGAAPVRGLKNPDEGLDSEASLRYLLNMSSPAVPPGGGGVSCDSHSEIYHPRSNNVLGSARIAPSSAFPIKERSAGPEALRALSSEAQGEDLCSSSDELNR</sequence>
<dbReference type="AlphaFoldDB" id="A0A2N5UJI6"/>
<evidence type="ECO:0000313" key="2">
    <source>
        <dbReference type="EMBL" id="PLW37934.1"/>
    </source>
</evidence>
<gene>
    <name evidence="2" type="ORF">PCASD_10049</name>
</gene>
<accession>A0A2N5UJI6</accession>
<evidence type="ECO:0000256" key="1">
    <source>
        <dbReference type="SAM" id="MobiDB-lite"/>
    </source>
</evidence>
<protein>
    <submittedName>
        <fullName evidence="2">Uncharacterized protein</fullName>
    </submittedName>
</protein>
<reference evidence="2 3" key="1">
    <citation type="submission" date="2017-11" db="EMBL/GenBank/DDBJ databases">
        <title>De novo assembly and phasing of dikaryotic genomes from two isolates of Puccinia coronata f. sp. avenae, the causal agent of oat crown rust.</title>
        <authorList>
            <person name="Miller M.E."/>
            <person name="Zhang Y."/>
            <person name="Omidvar V."/>
            <person name="Sperschneider J."/>
            <person name="Schwessinger B."/>
            <person name="Raley C."/>
            <person name="Palmer J.M."/>
            <person name="Garnica D."/>
            <person name="Upadhyaya N."/>
            <person name="Rathjen J."/>
            <person name="Taylor J.M."/>
            <person name="Park R.F."/>
            <person name="Dodds P.N."/>
            <person name="Hirsch C.D."/>
            <person name="Kianian S.F."/>
            <person name="Figueroa M."/>
        </authorList>
    </citation>
    <scope>NUCLEOTIDE SEQUENCE [LARGE SCALE GENOMIC DNA]</scope>
    <source>
        <strain evidence="2">12SD80</strain>
    </source>
</reference>
<comment type="caution">
    <text evidence="2">The sequence shown here is derived from an EMBL/GenBank/DDBJ whole genome shotgun (WGS) entry which is preliminary data.</text>
</comment>
<feature type="region of interest" description="Disordered" evidence="1">
    <location>
        <begin position="1"/>
        <end position="72"/>
    </location>
</feature>
<organism evidence="2 3">
    <name type="scientific">Puccinia coronata f. sp. avenae</name>
    <dbReference type="NCBI Taxonomy" id="200324"/>
    <lineage>
        <taxon>Eukaryota</taxon>
        <taxon>Fungi</taxon>
        <taxon>Dikarya</taxon>
        <taxon>Basidiomycota</taxon>
        <taxon>Pucciniomycotina</taxon>
        <taxon>Pucciniomycetes</taxon>
        <taxon>Pucciniales</taxon>
        <taxon>Pucciniaceae</taxon>
        <taxon>Puccinia</taxon>
    </lineage>
</organism>
<feature type="compositionally biased region" description="Polar residues" evidence="1">
    <location>
        <begin position="1"/>
        <end position="14"/>
    </location>
</feature>
<dbReference type="Proteomes" id="UP000235392">
    <property type="component" value="Unassembled WGS sequence"/>
</dbReference>